<evidence type="ECO:0000256" key="3">
    <source>
        <dbReference type="ARBA" id="ARBA00022763"/>
    </source>
</evidence>
<dbReference type="OrthoDB" id="9801520at2"/>
<dbReference type="Proteomes" id="UP000287527">
    <property type="component" value="Unassembled WGS sequence"/>
</dbReference>
<evidence type="ECO:0000313" key="8">
    <source>
        <dbReference type="EMBL" id="RWX02204.1"/>
    </source>
</evidence>
<evidence type="ECO:0000256" key="6">
    <source>
        <dbReference type="ARBA" id="ARBA00029466"/>
    </source>
</evidence>
<dbReference type="AlphaFoldDB" id="A0A3S3QM30"/>
<dbReference type="Pfam" id="PF03852">
    <property type="entry name" value="Vsr"/>
    <property type="match status" value="1"/>
</dbReference>
<keyword evidence="5" id="KW-0234">DNA repair</keyword>
<keyword evidence="2 8" id="KW-0255">Endonuclease</keyword>
<dbReference type="EMBL" id="SBII01000002">
    <property type="protein sequence ID" value="RWX02204.1"/>
    <property type="molecule type" value="Genomic_DNA"/>
</dbReference>
<keyword evidence="4" id="KW-0378">Hydrolase</keyword>
<evidence type="ECO:0000256" key="1">
    <source>
        <dbReference type="ARBA" id="ARBA00022722"/>
    </source>
</evidence>
<dbReference type="NCBIfam" id="TIGR00632">
    <property type="entry name" value="vsr"/>
    <property type="match status" value="1"/>
</dbReference>
<dbReference type="GO" id="GO:0016787">
    <property type="term" value="F:hydrolase activity"/>
    <property type="evidence" value="ECO:0007669"/>
    <property type="project" value="UniProtKB-KW"/>
</dbReference>
<keyword evidence="1" id="KW-0540">Nuclease</keyword>
<evidence type="ECO:0000313" key="9">
    <source>
        <dbReference type="Proteomes" id="UP000287527"/>
    </source>
</evidence>
<evidence type="ECO:0000256" key="5">
    <source>
        <dbReference type="ARBA" id="ARBA00023204"/>
    </source>
</evidence>
<gene>
    <name evidence="8" type="ORF">EPI11_03020</name>
</gene>
<keyword evidence="3" id="KW-0227">DNA damage</keyword>
<sequence>MDRHSLEQRSKNMAAIKSTGTEAEIKLGKGLWHLGYRYRKNNKKVFGKPDFTFKKIKIAIFVDSEFFHGKDFLTKKKPISNAEYWENKIIRNMNRDRLVNDTLTHEGWTVVRFWSKEVLNNISNVIEEIEKLYNDKSKKF</sequence>
<feature type="domain" description="DUF559" evidence="7">
    <location>
        <begin position="93"/>
        <end position="131"/>
    </location>
</feature>
<comment type="caution">
    <text evidence="8">The sequence shown here is derived from an EMBL/GenBank/DDBJ whole genome shotgun (WGS) entry which is preliminary data.</text>
</comment>
<evidence type="ECO:0000256" key="2">
    <source>
        <dbReference type="ARBA" id="ARBA00022759"/>
    </source>
</evidence>
<dbReference type="SUPFAM" id="SSF52980">
    <property type="entry name" value="Restriction endonuclease-like"/>
    <property type="match status" value="1"/>
</dbReference>
<dbReference type="GO" id="GO:0004519">
    <property type="term" value="F:endonuclease activity"/>
    <property type="evidence" value="ECO:0007669"/>
    <property type="project" value="UniProtKB-KW"/>
</dbReference>
<name>A0A3S3QM30_9FLAO</name>
<dbReference type="InterPro" id="IPR004603">
    <property type="entry name" value="DNA_mismatch_endonuc_vsr"/>
</dbReference>
<reference evidence="8 9" key="1">
    <citation type="submission" date="2019-01" db="EMBL/GenBank/DDBJ databases">
        <title>Flavobacterium sp. nov.,isolated from freshwater.</title>
        <authorList>
            <person name="Zhang R."/>
            <person name="Du Z.-J."/>
        </authorList>
    </citation>
    <scope>NUCLEOTIDE SEQUENCE [LARGE SCALE GENOMIC DNA]</scope>
    <source>
        <strain evidence="8 9">1E403</strain>
    </source>
</reference>
<accession>A0A3S3QM30</accession>
<dbReference type="GO" id="GO:0006298">
    <property type="term" value="P:mismatch repair"/>
    <property type="evidence" value="ECO:0007669"/>
    <property type="project" value="InterPro"/>
</dbReference>
<organism evidence="8 9">
    <name type="scientific">Flavobacterium cerinum</name>
    <dbReference type="NCBI Taxonomy" id="2502784"/>
    <lineage>
        <taxon>Bacteria</taxon>
        <taxon>Pseudomonadati</taxon>
        <taxon>Bacteroidota</taxon>
        <taxon>Flavobacteriia</taxon>
        <taxon>Flavobacteriales</taxon>
        <taxon>Flavobacteriaceae</taxon>
        <taxon>Flavobacterium</taxon>
    </lineage>
</organism>
<dbReference type="Pfam" id="PF04480">
    <property type="entry name" value="DUF559"/>
    <property type="match status" value="1"/>
</dbReference>
<dbReference type="Gene3D" id="3.40.960.10">
    <property type="entry name" value="VSR Endonuclease"/>
    <property type="match status" value="1"/>
</dbReference>
<proteinExistence type="inferred from homology"/>
<dbReference type="InterPro" id="IPR011335">
    <property type="entry name" value="Restrct_endonuc-II-like"/>
</dbReference>
<evidence type="ECO:0000256" key="4">
    <source>
        <dbReference type="ARBA" id="ARBA00022801"/>
    </source>
</evidence>
<dbReference type="InterPro" id="IPR007569">
    <property type="entry name" value="DUF559"/>
</dbReference>
<protein>
    <submittedName>
        <fullName evidence="8">Very short patch repair endonuclease</fullName>
    </submittedName>
</protein>
<dbReference type="CDD" id="cd00221">
    <property type="entry name" value="Vsr"/>
    <property type="match status" value="1"/>
</dbReference>
<dbReference type="RefSeq" id="WP_128388482.1">
    <property type="nucleotide sequence ID" value="NZ_SBII01000002.1"/>
</dbReference>
<keyword evidence="9" id="KW-1185">Reference proteome</keyword>
<evidence type="ECO:0000259" key="7">
    <source>
        <dbReference type="Pfam" id="PF04480"/>
    </source>
</evidence>
<comment type="similarity">
    <text evidence="6">Belongs to the Vsr family.</text>
</comment>